<dbReference type="InterPro" id="IPR041698">
    <property type="entry name" value="Methyltransf_25"/>
</dbReference>
<dbReference type="Pfam" id="PF13649">
    <property type="entry name" value="Methyltransf_25"/>
    <property type="match status" value="1"/>
</dbReference>
<dbReference type="CDD" id="cd02440">
    <property type="entry name" value="AdoMet_MTases"/>
    <property type="match status" value="1"/>
</dbReference>
<feature type="domain" description="Methyltransferase" evidence="1">
    <location>
        <begin position="54"/>
        <end position="149"/>
    </location>
</feature>
<organism evidence="2 3">
    <name type="scientific">Saccharothrix mutabilis subsp. mutabilis</name>
    <dbReference type="NCBI Taxonomy" id="66855"/>
    <lineage>
        <taxon>Bacteria</taxon>
        <taxon>Bacillati</taxon>
        <taxon>Actinomycetota</taxon>
        <taxon>Actinomycetes</taxon>
        <taxon>Pseudonocardiales</taxon>
        <taxon>Pseudonocardiaceae</taxon>
        <taxon>Saccharothrix</taxon>
    </lineage>
</organism>
<keyword evidence="2" id="KW-0808">Transferase</keyword>
<dbReference type="PANTHER" id="PTHR43591">
    <property type="entry name" value="METHYLTRANSFERASE"/>
    <property type="match status" value="1"/>
</dbReference>
<dbReference type="EMBL" id="BAAABU010000002">
    <property type="protein sequence ID" value="GAA0213091.1"/>
    <property type="molecule type" value="Genomic_DNA"/>
</dbReference>
<dbReference type="GO" id="GO:0008168">
    <property type="term" value="F:methyltransferase activity"/>
    <property type="evidence" value="ECO:0007669"/>
    <property type="project" value="UniProtKB-KW"/>
</dbReference>
<dbReference type="GO" id="GO:0032259">
    <property type="term" value="P:methylation"/>
    <property type="evidence" value="ECO:0007669"/>
    <property type="project" value="UniProtKB-KW"/>
</dbReference>
<dbReference type="RefSeq" id="WP_343932294.1">
    <property type="nucleotide sequence ID" value="NZ_BAAABU010000002.1"/>
</dbReference>
<protein>
    <submittedName>
        <fullName evidence="2">Methyltransferase domain-containing protein</fullName>
    </submittedName>
</protein>
<keyword evidence="3" id="KW-1185">Reference proteome</keyword>
<gene>
    <name evidence="2" type="ORF">GCM10010492_08580</name>
</gene>
<accession>A0ABN0T5K2</accession>
<dbReference type="PANTHER" id="PTHR43591:SF24">
    <property type="entry name" value="2-METHOXY-6-POLYPRENYL-1,4-BENZOQUINOL METHYLASE, MITOCHONDRIAL"/>
    <property type="match status" value="1"/>
</dbReference>
<proteinExistence type="predicted"/>
<dbReference type="SUPFAM" id="SSF53335">
    <property type="entry name" value="S-adenosyl-L-methionine-dependent methyltransferases"/>
    <property type="match status" value="1"/>
</dbReference>
<name>A0ABN0T5K2_9PSEU</name>
<dbReference type="Gene3D" id="3.40.50.150">
    <property type="entry name" value="Vaccinia Virus protein VP39"/>
    <property type="match status" value="1"/>
</dbReference>
<evidence type="ECO:0000313" key="2">
    <source>
        <dbReference type="EMBL" id="GAA0213091.1"/>
    </source>
</evidence>
<evidence type="ECO:0000313" key="3">
    <source>
        <dbReference type="Proteomes" id="UP001500416"/>
    </source>
</evidence>
<sequence>MTVPVDPTNSDQFTAWDGDQGGFWADHADRFDGGAARYHERLLDAARIDPADRVLDIGCGTGKSSRDAARRAARGHVLGVDLSSKMIAVARRRAEREGVANVAFEQADAQVHPFPEAAFDVVISRHGVMFFGDPDKAFGNIARALRPGGRMALLTWQPLARNEFASTFRRLFADGKPLPEPPADAPHPFSLSDPDRVRALLTGAGLTDVELHAVSEPVWLGDDVADALAFITARQAAQLAELDETARARVVEAAREDMARHCDEHGVRYASAAWIIQATRA</sequence>
<evidence type="ECO:0000259" key="1">
    <source>
        <dbReference type="Pfam" id="PF13649"/>
    </source>
</evidence>
<keyword evidence="2" id="KW-0489">Methyltransferase</keyword>
<dbReference type="Proteomes" id="UP001500416">
    <property type="component" value="Unassembled WGS sequence"/>
</dbReference>
<dbReference type="InterPro" id="IPR029063">
    <property type="entry name" value="SAM-dependent_MTases_sf"/>
</dbReference>
<reference evidence="2 3" key="1">
    <citation type="journal article" date="2019" name="Int. J. Syst. Evol. Microbiol.">
        <title>The Global Catalogue of Microorganisms (GCM) 10K type strain sequencing project: providing services to taxonomists for standard genome sequencing and annotation.</title>
        <authorList>
            <consortium name="The Broad Institute Genomics Platform"/>
            <consortium name="The Broad Institute Genome Sequencing Center for Infectious Disease"/>
            <person name="Wu L."/>
            <person name="Ma J."/>
        </authorList>
    </citation>
    <scope>NUCLEOTIDE SEQUENCE [LARGE SCALE GENOMIC DNA]</scope>
    <source>
        <strain evidence="2 3">JCM 3380</strain>
    </source>
</reference>
<comment type="caution">
    <text evidence="2">The sequence shown here is derived from an EMBL/GenBank/DDBJ whole genome shotgun (WGS) entry which is preliminary data.</text>
</comment>